<accession>A0AC61R7V3</accession>
<name>A0AC61R7V3_9FIRM</name>
<reference evidence="1" key="1">
    <citation type="submission" date="2019-04" db="EMBL/GenBank/DDBJ databases">
        <title>Microbes associate with the intestines of laboratory mice.</title>
        <authorList>
            <person name="Navarre W."/>
            <person name="Wong E."/>
            <person name="Huang K."/>
            <person name="Tropini C."/>
            <person name="Ng K."/>
            <person name="Yu B."/>
        </authorList>
    </citation>
    <scope>NUCLEOTIDE SEQUENCE</scope>
    <source>
        <strain evidence="1">NM09_H32</strain>
    </source>
</reference>
<comment type="caution">
    <text evidence="1">The sequence shown here is derived from an EMBL/GenBank/DDBJ whole genome shotgun (WGS) entry which is preliminary data.</text>
</comment>
<evidence type="ECO:0000313" key="1">
    <source>
        <dbReference type="EMBL" id="TGY66265.1"/>
    </source>
</evidence>
<proteinExistence type="predicted"/>
<keyword evidence="2" id="KW-1185">Reference proteome</keyword>
<protein>
    <submittedName>
        <fullName evidence="1">Uncharacterized protein</fullName>
    </submittedName>
</protein>
<evidence type="ECO:0000313" key="2">
    <source>
        <dbReference type="Proteomes" id="UP000308836"/>
    </source>
</evidence>
<dbReference type="EMBL" id="SRYG01000008">
    <property type="protein sequence ID" value="TGY66265.1"/>
    <property type="molecule type" value="Genomic_DNA"/>
</dbReference>
<sequence>MSNSQTRATKRYQEKNGLISKSYKLKRELTVQFKEACERAGVSQAEQIAKMMKTFIDEHPE</sequence>
<dbReference type="Proteomes" id="UP000308836">
    <property type="component" value="Unassembled WGS sequence"/>
</dbReference>
<organism evidence="1 2">
    <name type="scientific">Dubosiella muris</name>
    <dbReference type="NCBI Taxonomy" id="3038133"/>
    <lineage>
        <taxon>Bacteria</taxon>
        <taxon>Bacillati</taxon>
        <taxon>Bacillota</taxon>
        <taxon>Erysipelotrichia</taxon>
        <taxon>Erysipelotrichales</taxon>
        <taxon>Erysipelotrichaceae</taxon>
        <taxon>Dubosiella</taxon>
    </lineage>
</organism>
<gene>
    <name evidence="1" type="ORF">E5336_05305</name>
</gene>